<name>A0A8J7FJP3_9NEIS</name>
<comment type="similarity">
    <text evidence="1">Belongs to the Smg family.</text>
</comment>
<reference evidence="2 3" key="1">
    <citation type="submission" date="2020-10" db="EMBL/GenBank/DDBJ databases">
        <title>The genome sequence of Chitinilyticum litopenaei 4Y14.</title>
        <authorList>
            <person name="Liu Y."/>
        </authorList>
    </citation>
    <scope>NUCLEOTIDE SEQUENCE [LARGE SCALE GENOMIC DNA]</scope>
    <source>
        <strain evidence="2 3">4Y14</strain>
    </source>
</reference>
<evidence type="ECO:0000313" key="2">
    <source>
        <dbReference type="EMBL" id="MBE9610615.1"/>
    </source>
</evidence>
<organism evidence="2 3">
    <name type="scientific">Chitinilyticum piscinae</name>
    <dbReference type="NCBI Taxonomy" id="2866724"/>
    <lineage>
        <taxon>Bacteria</taxon>
        <taxon>Pseudomonadati</taxon>
        <taxon>Pseudomonadota</taxon>
        <taxon>Betaproteobacteria</taxon>
        <taxon>Neisseriales</taxon>
        <taxon>Chitinibacteraceae</taxon>
        <taxon>Chitinilyticum</taxon>
    </lineage>
</organism>
<dbReference type="HAMAP" id="MF_00598">
    <property type="entry name" value="Smg"/>
    <property type="match status" value="1"/>
</dbReference>
<dbReference type="InterPro" id="IPR007456">
    <property type="entry name" value="Smg"/>
</dbReference>
<dbReference type="Pfam" id="PF04361">
    <property type="entry name" value="DUF494"/>
    <property type="match status" value="1"/>
</dbReference>
<sequence>MLEVLAYLFEELYGTEYPDTAQLARKLDVAGFADEDIREALQWMEESKSLGCDQLWSESARSAGVRVLHPQELERMSVEAVSLLYALIQSGVLDAIEREQLLERVMREPDGEVSLERMQLLVLMLVWRKQDQLSNLWVEEILFGREDATLH</sequence>
<dbReference type="RefSeq" id="WP_194117163.1">
    <property type="nucleotide sequence ID" value="NZ_JADFUA010000011.1"/>
</dbReference>
<evidence type="ECO:0000313" key="3">
    <source>
        <dbReference type="Proteomes" id="UP000604481"/>
    </source>
</evidence>
<protein>
    <recommendedName>
        <fullName evidence="1">Protein Smg homolog</fullName>
    </recommendedName>
</protein>
<dbReference type="PANTHER" id="PTHR38692">
    <property type="entry name" value="PROTEIN SMG"/>
    <property type="match status" value="1"/>
</dbReference>
<dbReference type="PANTHER" id="PTHR38692:SF1">
    <property type="entry name" value="PROTEIN SMG"/>
    <property type="match status" value="1"/>
</dbReference>
<dbReference type="AlphaFoldDB" id="A0A8J7FJP3"/>
<comment type="caution">
    <text evidence="2">The sequence shown here is derived from an EMBL/GenBank/DDBJ whole genome shotgun (WGS) entry which is preliminary data.</text>
</comment>
<proteinExistence type="inferred from homology"/>
<gene>
    <name evidence="1" type="primary">smg</name>
    <name evidence="2" type="ORF">INR99_14840</name>
</gene>
<evidence type="ECO:0000256" key="1">
    <source>
        <dbReference type="HAMAP-Rule" id="MF_00598"/>
    </source>
</evidence>
<dbReference type="Proteomes" id="UP000604481">
    <property type="component" value="Unassembled WGS sequence"/>
</dbReference>
<keyword evidence="3" id="KW-1185">Reference proteome</keyword>
<dbReference type="EMBL" id="JADFUA010000011">
    <property type="protein sequence ID" value="MBE9610615.1"/>
    <property type="molecule type" value="Genomic_DNA"/>
</dbReference>
<accession>A0A8J7FJP3</accession>